<dbReference type="InterPro" id="IPR051791">
    <property type="entry name" value="Pra-immunoreactive"/>
</dbReference>
<proteinExistence type="predicted"/>
<dbReference type="GO" id="GO:0005886">
    <property type="term" value="C:plasma membrane"/>
    <property type="evidence" value="ECO:0007669"/>
    <property type="project" value="UniProtKB-SubCell"/>
</dbReference>
<dbReference type="OrthoDB" id="9793824at2"/>
<evidence type="ECO:0000256" key="2">
    <source>
        <dbReference type="ARBA" id="ARBA00022475"/>
    </source>
</evidence>
<feature type="transmembrane region" description="Helical" evidence="6">
    <location>
        <begin position="40"/>
        <end position="60"/>
    </location>
</feature>
<gene>
    <name evidence="8" type="ORF">SAMN05421541_101440</name>
</gene>
<evidence type="ECO:0000256" key="4">
    <source>
        <dbReference type="ARBA" id="ARBA00022989"/>
    </source>
</evidence>
<keyword evidence="2" id="KW-1003">Cell membrane</keyword>
<keyword evidence="9" id="KW-1185">Reference proteome</keyword>
<name>A0A1I2A1C9_9ACTN</name>
<evidence type="ECO:0000313" key="8">
    <source>
        <dbReference type="EMBL" id="SFE37616.1"/>
    </source>
</evidence>
<dbReference type="Proteomes" id="UP000199645">
    <property type="component" value="Unassembled WGS sequence"/>
</dbReference>
<dbReference type="Pfam" id="PF06271">
    <property type="entry name" value="RDD"/>
    <property type="match status" value="1"/>
</dbReference>
<keyword evidence="5 6" id="KW-0472">Membrane</keyword>
<evidence type="ECO:0000256" key="1">
    <source>
        <dbReference type="ARBA" id="ARBA00004651"/>
    </source>
</evidence>
<dbReference type="InterPro" id="IPR010432">
    <property type="entry name" value="RDD"/>
</dbReference>
<dbReference type="EMBL" id="FONV01000001">
    <property type="protein sequence ID" value="SFE37616.1"/>
    <property type="molecule type" value="Genomic_DNA"/>
</dbReference>
<evidence type="ECO:0000256" key="6">
    <source>
        <dbReference type="SAM" id="Phobius"/>
    </source>
</evidence>
<comment type="subcellular location">
    <subcellularLocation>
        <location evidence="1">Cell membrane</location>
        <topology evidence="1">Multi-pass membrane protein</topology>
    </subcellularLocation>
</comment>
<evidence type="ECO:0000256" key="3">
    <source>
        <dbReference type="ARBA" id="ARBA00022692"/>
    </source>
</evidence>
<protein>
    <submittedName>
        <fullName evidence="8">Uncharacterized membrane protein YckC, RDD family</fullName>
    </submittedName>
</protein>
<accession>A0A1I2A1C9</accession>
<dbReference type="PANTHER" id="PTHR36115:SF6">
    <property type="entry name" value="PROLINE-RICH ANTIGEN HOMOLOG"/>
    <property type="match status" value="1"/>
</dbReference>
<feature type="transmembrane region" description="Helical" evidence="6">
    <location>
        <begin position="72"/>
        <end position="90"/>
    </location>
</feature>
<keyword evidence="3 6" id="KW-0812">Transmembrane</keyword>
<keyword evidence="4 6" id="KW-1133">Transmembrane helix</keyword>
<dbReference type="RefSeq" id="WP_093609329.1">
    <property type="nucleotide sequence ID" value="NZ_BOMT01000010.1"/>
</dbReference>
<evidence type="ECO:0000259" key="7">
    <source>
        <dbReference type="Pfam" id="PF06271"/>
    </source>
</evidence>
<dbReference type="PANTHER" id="PTHR36115">
    <property type="entry name" value="PROLINE-RICH ANTIGEN HOMOLOG-RELATED"/>
    <property type="match status" value="1"/>
</dbReference>
<dbReference type="AlphaFoldDB" id="A0A1I2A1C9"/>
<evidence type="ECO:0000256" key="5">
    <source>
        <dbReference type="ARBA" id="ARBA00023136"/>
    </source>
</evidence>
<evidence type="ECO:0000313" key="9">
    <source>
        <dbReference type="Proteomes" id="UP000199645"/>
    </source>
</evidence>
<dbReference type="STRING" id="35752.SAMN05421541_101440"/>
<feature type="domain" description="RDD" evidence="7">
    <location>
        <begin position="30"/>
        <end position="159"/>
    </location>
</feature>
<sequence>MAYPPPGDPYASQFPPPPYGQSPYGQPAPYAGWGSRVGAYLIDSLCVAPFGILAAVFGSSVDPATGLPSFNASYFLFLILGFVVAGYNRWFQAGRTGQSWGRKALNIRLLNEATGGPIGAGGAFVRDLAHILDGLSCYIGFLWPLWDDKKQTFADKICNTLVVRS</sequence>
<organism evidence="8 9">
    <name type="scientific">Actinoplanes philippinensis</name>
    <dbReference type="NCBI Taxonomy" id="35752"/>
    <lineage>
        <taxon>Bacteria</taxon>
        <taxon>Bacillati</taxon>
        <taxon>Actinomycetota</taxon>
        <taxon>Actinomycetes</taxon>
        <taxon>Micromonosporales</taxon>
        <taxon>Micromonosporaceae</taxon>
        <taxon>Actinoplanes</taxon>
    </lineage>
</organism>
<reference evidence="8 9" key="1">
    <citation type="submission" date="2016-10" db="EMBL/GenBank/DDBJ databases">
        <authorList>
            <person name="de Groot N.N."/>
        </authorList>
    </citation>
    <scope>NUCLEOTIDE SEQUENCE [LARGE SCALE GENOMIC DNA]</scope>
    <source>
        <strain evidence="8 9">DSM 43019</strain>
    </source>
</reference>